<dbReference type="Gene3D" id="3.30.70.1430">
    <property type="entry name" value="Multidrug efflux transporter AcrB pore domain"/>
    <property type="match status" value="2"/>
</dbReference>
<reference evidence="3 4" key="1">
    <citation type="journal article" date="2014" name="BMC Genomics">
        <title>The genome of the intracellular bacterium of the coastal bivalve, Solemya velum: a blueprint for thriving in and out of symbiosis.</title>
        <authorList>
            <person name="Dmytrenko O."/>
            <person name="Russell S.L."/>
            <person name="Loo W.T."/>
            <person name="Fontanez K.M."/>
            <person name="Liao L."/>
            <person name="Roeselers G."/>
            <person name="Sharma R."/>
            <person name="Stewart F.J."/>
            <person name="Newton I.L."/>
            <person name="Woyke T."/>
            <person name="Wu D."/>
            <person name="Lang J.M."/>
            <person name="Eisen J.A."/>
            <person name="Cavanaugh C.M."/>
        </authorList>
    </citation>
    <scope>NUCLEOTIDE SEQUENCE [LARGE SCALE GENOMIC DNA]</scope>
    <source>
        <strain evidence="3 4">WH</strain>
    </source>
</reference>
<proteinExistence type="predicted"/>
<gene>
    <name evidence="3" type="primary">acrB7</name>
    <name evidence="3" type="ORF">JV46_26640</name>
</gene>
<dbReference type="STRING" id="2340.JV46_26640"/>
<accession>A0A0B0H1W7</accession>
<evidence type="ECO:0000313" key="3">
    <source>
        <dbReference type="EMBL" id="KHF24218.1"/>
    </source>
</evidence>
<dbReference type="EMBL" id="JRAA01000003">
    <property type="protein sequence ID" value="KHF24218.1"/>
    <property type="molecule type" value="Genomic_DNA"/>
</dbReference>
<dbReference type="PATRIC" id="fig|2340.3.peg.2297"/>
<dbReference type="Gene3D" id="3.30.70.1440">
    <property type="entry name" value="Multidrug efflux transporter AcrB pore domain"/>
    <property type="match status" value="1"/>
</dbReference>
<keyword evidence="2" id="KW-1133">Transmembrane helix</keyword>
<organism evidence="3 4">
    <name type="scientific">Solemya velum gill symbiont</name>
    <dbReference type="NCBI Taxonomy" id="2340"/>
    <lineage>
        <taxon>Bacteria</taxon>
        <taxon>Pseudomonadati</taxon>
        <taxon>Pseudomonadota</taxon>
        <taxon>Gammaproteobacteria</taxon>
        <taxon>sulfur-oxidizing symbionts</taxon>
    </lineage>
</organism>
<dbReference type="PRINTS" id="PR00702">
    <property type="entry name" value="ACRIFLAVINRP"/>
</dbReference>
<dbReference type="Gene3D" id="1.20.1640.10">
    <property type="entry name" value="Multidrug efflux transporter AcrB transmembrane domain"/>
    <property type="match status" value="2"/>
</dbReference>
<feature type="transmembrane region" description="Helical" evidence="2">
    <location>
        <begin position="956"/>
        <end position="976"/>
    </location>
</feature>
<comment type="caution">
    <text evidence="3">The sequence shown here is derived from an EMBL/GenBank/DDBJ whole genome shotgun (WGS) entry which is preliminary data.</text>
</comment>
<dbReference type="GO" id="GO:0042910">
    <property type="term" value="F:xenobiotic transmembrane transporter activity"/>
    <property type="evidence" value="ECO:0007669"/>
    <property type="project" value="TreeGrafter"/>
</dbReference>
<feature type="region of interest" description="Disordered" evidence="1">
    <location>
        <begin position="1"/>
        <end position="24"/>
    </location>
</feature>
<evidence type="ECO:0000256" key="1">
    <source>
        <dbReference type="SAM" id="MobiDB-lite"/>
    </source>
</evidence>
<feature type="transmembrane region" description="Helical" evidence="2">
    <location>
        <begin position="426"/>
        <end position="450"/>
    </location>
</feature>
<feature type="transmembrane region" description="Helical" evidence="2">
    <location>
        <begin position="930"/>
        <end position="949"/>
    </location>
</feature>
<feature type="transmembrane region" description="Helical" evidence="2">
    <location>
        <begin position="374"/>
        <end position="391"/>
    </location>
</feature>
<dbReference type="Proteomes" id="UP000030856">
    <property type="component" value="Unassembled WGS sequence"/>
</dbReference>
<dbReference type="RefSeq" id="WP_078457265.1">
    <property type="nucleotide sequence ID" value="NZ_JRAA01000003.1"/>
</dbReference>
<feature type="transmembrane region" description="Helical" evidence="2">
    <location>
        <begin position="471"/>
        <end position="491"/>
    </location>
</feature>
<feature type="transmembrane region" description="Helical" evidence="2">
    <location>
        <begin position="42"/>
        <end position="60"/>
    </location>
</feature>
<dbReference type="Gene3D" id="3.30.70.1320">
    <property type="entry name" value="Multidrug efflux transporter AcrB pore domain like"/>
    <property type="match status" value="1"/>
</dbReference>
<feature type="transmembrane region" description="Helical" evidence="2">
    <location>
        <begin position="503"/>
        <end position="527"/>
    </location>
</feature>
<dbReference type="InterPro" id="IPR027463">
    <property type="entry name" value="AcrB_DN_DC_subdom"/>
</dbReference>
<dbReference type="OrthoDB" id="9758297at2"/>
<evidence type="ECO:0000313" key="4">
    <source>
        <dbReference type="Proteomes" id="UP000030856"/>
    </source>
</evidence>
<keyword evidence="2" id="KW-0472">Membrane</keyword>
<feature type="transmembrane region" description="Helical" evidence="2">
    <location>
        <begin position="1057"/>
        <end position="1078"/>
    </location>
</feature>
<keyword evidence="2" id="KW-0812">Transmembrane</keyword>
<feature type="transmembrane region" description="Helical" evidence="2">
    <location>
        <begin position="1031"/>
        <end position="1051"/>
    </location>
</feature>
<feature type="transmembrane region" description="Helical" evidence="2">
    <location>
        <begin position="570"/>
        <end position="587"/>
    </location>
</feature>
<dbReference type="Gene3D" id="3.30.2090.10">
    <property type="entry name" value="Multidrug efflux transporter AcrB TolC docking domain, DN and DC subdomains"/>
    <property type="match status" value="2"/>
</dbReference>
<evidence type="ECO:0000256" key="2">
    <source>
        <dbReference type="SAM" id="Phobius"/>
    </source>
</evidence>
<feature type="transmembrane region" description="Helical" evidence="2">
    <location>
        <begin position="398"/>
        <end position="420"/>
    </location>
</feature>
<dbReference type="PANTHER" id="PTHR32063:SF16">
    <property type="entry name" value="CATION EFFLUX SYSTEM (ACRB_ACRD_ACRF FAMILY)"/>
    <property type="match status" value="1"/>
</dbReference>
<name>A0A0B0H1W7_SOVGS</name>
<keyword evidence="4" id="KW-1185">Reference proteome</keyword>
<dbReference type="SUPFAM" id="SSF82866">
    <property type="entry name" value="Multidrug efflux transporter AcrB transmembrane domain"/>
    <property type="match status" value="2"/>
</dbReference>
<dbReference type="AlphaFoldDB" id="A0A0B0H1W7"/>
<feature type="transmembrane region" description="Helical" evidence="2">
    <location>
        <begin position="982"/>
        <end position="1003"/>
    </location>
</feature>
<dbReference type="SUPFAM" id="SSF82714">
    <property type="entry name" value="Multidrug efflux transporter AcrB TolC docking domain, DN and DC subdomains"/>
    <property type="match status" value="2"/>
</dbReference>
<dbReference type="PANTHER" id="PTHR32063">
    <property type="match status" value="1"/>
</dbReference>
<dbReference type="GO" id="GO:0005886">
    <property type="term" value="C:plasma membrane"/>
    <property type="evidence" value="ECO:0007669"/>
    <property type="project" value="TreeGrafter"/>
</dbReference>
<dbReference type="eggNOG" id="COG0841">
    <property type="taxonomic scope" value="Bacteria"/>
</dbReference>
<protein>
    <submittedName>
        <fullName evidence="3">Multidrug efflux pump AcrAB, subunit B7</fullName>
    </submittedName>
</protein>
<dbReference type="SUPFAM" id="SSF82693">
    <property type="entry name" value="Multidrug efflux transporter AcrB pore domain, PN1, PN2, PC1 and PC2 subdomains"/>
    <property type="match status" value="3"/>
</dbReference>
<dbReference type="Pfam" id="PF00873">
    <property type="entry name" value="ACR_tran"/>
    <property type="match status" value="1"/>
</dbReference>
<sequence>MKLPEKVRTRRPAPGHPPQPHEEKVSLGLAGNLARTFITSPLSPMLLIASLFIGILGLLFTPRQEDPEISVPMIDIFISYPGVSPQQVASLAIDPLERIMSDIPGVKHVYSASERGQGMVTVRFKVGEKLGPSIVKVHDKLQSNLDRIPPGVSMPLVKPKGIDDVPVVTVTLWSEEVDDSTLRVLATDVLQRLKEVPNTGQGFVAGGRSQQIRIEVLPERLAGYNISLDQIARTIRAANEEKRVGTIEKNTSHFTITSGHFLKSGEEVGRLVIGTHDGAPIYVADIANVVDGEEVPTRMVNYFSGPAGSSDKLTGVAPAVTIAIAKKEGTNGVTVAEDILAKLESLKGRLVPDNINVEITRNYGKTANDKVNELLTSLLGAAIAVSLLSWITIGRRPAVVVITIIPIVILITIWSAWVMGYTINRVSLFALIFSIGILVDDATVVVENIFRRWLHDGETRIDTAVDAVREVGNPTIIATLTVLSALLPMGFVSGMMGPYMFPIPLFGSVAMAFSLFAAFVFTPWFAYKLRPKMNALNKAAIREEKTQDLIGNIFRPVIEPLIQSKFKGRVFLAVIVVLFFAACSMFYTKAVAVKMLPFDNKPEFNVVINLPEGTPLPTTASFTFKLVDALKGVEEITAMQSYVGTVSPFNFNGMVRHYYLRMQPWQSDIQVMLLDKGDRERSSHEIAESARALLTPIAEKAGAKIAVVEMPPGPPVLQTMVAEVYGPDEETRRQVAHDMEQMFIEAPGLVDVDTYMADANERWHFEVDTEKVTRLGVDVETINRNLDMAMGGYILGDAKRGRGLEPTHLVIELPLHVRSQLPRLHNLPIPTSAGGTVPLTELGHFVSLPEDPILYHKDLRPMEYVVGEMEGKLGAPIYGIMAVEDLLDHYTAPDGVSISGTMMGPPADDMTSGFEWSGEWVVTYETFRDMGLAFAAALVLIFILLVWEFGNFIHPAIIMAPIPLTLIGIIPGHWIMDAEFTATSMIGFIALAGIEVRNSILLVDFARNEVHRGTHHVEAVVTAGQIRMRPIWVTDLTMMAGAAAIILDPIFEGMAISLLFGPIVAVPLTMIVVPLGCISACNAFKADRPAEDDNNGYICEVENDGE</sequence>
<dbReference type="InterPro" id="IPR001036">
    <property type="entry name" value="Acrflvin-R"/>
</dbReference>